<reference evidence="2" key="1">
    <citation type="journal article" date="2014" name="Sci. Data">
        <title>Genomes of diverse isolates of the marine cyanobacterium Prochlorococcus.</title>
        <authorList>
            <person name="Biller S."/>
            <person name="Berube P."/>
            <person name="Thompson J."/>
            <person name="Kelly L."/>
            <person name="Roggensack S."/>
            <person name="Awad L."/>
            <person name="Roache-Johnson K."/>
            <person name="Ding H."/>
            <person name="Giovannoni S.J."/>
            <person name="Moore L.R."/>
            <person name="Chisholm S.W."/>
        </authorList>
    </citation>
    <scope>NUCLEOTIDE SEQUENCE [LARGE SCALE GENOMIC DNA]</scope>
    <source>
        <strain evidence="2">SB</strain>
    </source>
</reference>
<accession>A0A0A2B456</accession>
<name>A0A0A2B456_PROMR</name>
<organism evidence="1 2">
    <name type="scientific">Prochlorococcus marinus str. SB</name>
    <dbReference type="NCBI Taxonomy" id="59926"/>
    <lineage>
        <taxon>Bacteria</taxon>
        <taxon>Bacillati</taxon>
        <taxon>Cyanobacteriota</taxon>
        <taxon>Cyanophyceae</taxon>
        <taxon>Synechococcales</taxon>
        <taxon>Prochlorococcaceae</taxon>
        <taxon>Prochlorococcus</taxon>
    </lineage>
</organism>
<dbReference type="eggNOG" id="ENOG5030Q3A">
    <property type="taxonomic scope" value="Bacteria"/>
</dbReference>
<gene>
    <name evidence="1" type="ORF">EV02_1548</name>
</gene>
<dbReference type="Proteomes" id="UP000030345">
    <property type="component" value="Unassembled WGS sequence"/>
</dbReference>
<proteinExistence type="predicted"/>
<dbReference type="RefSeq" id="WP_032520179.1">
    <property type="nucleotide sequence ID" value="NZ_CP138981.1"/>
</dbReference>
<sequence>MKNFILIIVSLSFLSSCSNDKDFFLTEGNALLSCGGKSRIIENDNEEIINTEVKDLRDGIGKYVEFTVVETDKKGGKYRIINCFPSEEPQDSIIKTVKTNYKLSN</sequence>
<dbReference type="OrthoDB" id="541699at2"/>
<dbReference type="AlphaFoldDB" id="A0A0A2B456"/>
<dbReference type="EMBL" id="JNAS01000002">
    <property type="protein sequence ID" value="KGG08873.1"/>
    <property type="molecule type" value="Genomic_DNA"/>
</dbReference>
<evidence type="ECO:0000313" key="2">
    <source>
        <dbReference type="Proteomes" id="UP000030345"/>
    </source>
</evidence>
<evidence type="ECO:0000313" key="1">
    <source>
        <dbReference type="EMBL" id="KGG08873.1"/>
    </source>
</evidence>
<protein>
    <submittedName>
        <fullName evidence="1">Putative Myosin N-terminal SH3-like domain</fullName>
    </submittedName>
</protein>
<dbReference type="PROSITE" id="PS51257">
    <property type="entry name" value="PROKAR_LIPOPROTEIN"/>
    <property type="match status" value="1"/>
</dbReference>
<comment type="caution">
    <text evidence="1">The sequence shown here is derived from an EMBL/GenBank/DDBJ whole genome shotgun (WGS) entry which is preliminary data.</text>
</comment>